<sequence>MEYHEIESLKLEKEKTALIASYSQTYNAQTKCYYQMNEIQYELRKVIQKGYDTFLCMCHNAFEISCAKELLELKKDYPIKVYFVCLKKKNIEMVSWRNFVNQTDFVSIQEKMDGSYYFTENQNYYNYTKFLDSVVQKVSCIIGNFALSNLVVSTIVKLAKEYHCSFINIFDDRSKSDIGNGLHYDLLFNSGFDEDFQKSLKLCYSYHYGKMIRENVLKSQEYNEIQNENYQIIQQLSRMDITMKEIKRLAVIYDSNQVHILKLIAQAANDIAQNVTQSDITAMAKNRKRSRKKRNTDNENQMSFSKK</sequence>
<dbReference type="EMBL" id="JACOQK010000001">
    <property type="protein sequence ID" value="MBC5787076.1"/>
    <property type="molecule type" value="Genomic_DNA"/>
</dbReference>
<gene>
    <name evidence="2" type="ORF">H8Z77_03430</name>
</gene>
<proteinExistence type="predicted"/>
<dbReference type="RefSeq" id="WP_069988768.1">
    <property type="nucleotide sequence ID" value="NZ_JACOQK010000001.1"/>
</dbReference>
<evidence type="ECO:0008006" key="4">
    <source>
        <dbReference type="Google" id="ProtNLM"/>
    </source>
</evidence>
<dbReference type="Proteomes" id="UP000649151">
    <property type="component" value="Unassembled WGS sequence"/>
</dbReference>
<feature type="region of interest" description="Disordered" evidence="1">
    <location>
        <begin position="284"/>
        <end position="307"/>
    </location>
</feature>
<protein>
    <recommendedName>
        <fullName evidence="4">ANTAR domain protein</fullName>
    </recommendedName>
</protein>
<feature type="compositionally biased region" description="Polar residues" evidence="1">
    <location>
        <begin position="298"/>
        <end position="307"/>
    </location>
</feature>
<evidence type="ECO:0000313" key="2">
    <source>
        <dbReference type="EMBL" id="MBC5787076.1"/>
    </source>
</evidence>
<comment type="caution">
    <text evidence="2">The sequence shown here is derived from an EMBL/GenBank/DDBJ whole genome shotgun (WGS) entry which is preliminary data.</text>
</comment>
<evidence type="ECO:0000313" key="3">
    <source>
        <dbReference type="Proteomes" id="UP000649151"/>
    </source>
</evidence>
<accession>A0ABR7IPN1</accession>
<reference evidence="2 3" key="1">
    <citation type="submission" date="2020-08" db="EMBL/GenBank/DDBJ databases">
        <title>Genome public.</title>
        <authorList>
            <person name="Liu C."/>
            <person name="Sun Q."/>
        </authorList>
    </citation>
    <scope>NUCLEOTIDE SEQUENCE [LARGE SCALE GENOMIC DNA]</scope>
    <source>
        <strain evidence="2 3">NSJ-27</strain>
    </source>
</reference>
<evidence type="ECO:0000256" key="1">
    <source>
        <dbReference type="SAM" id="MobiDB-lite"/>
    </source>
</evidence>
<feature type="compositionally biased region" description="Basic residues" evidence="1">
    <location>
        <begin position="285"/>
        <end position="294"/>
    </location>
</feature>
<keyword evidence="3" id="KW-1185">Reference proteome</keyword>
<name>A0ABR7IPN1_9CLOT</name>
<dbReference type="Gene3D" id="3.40.50.450">
    <property type="match status" value="1"/>
</dbReference>
<organism evidence="2 3">
    <name type="scientific">Clostridium facile</name>
    <dbReference type="NCBI Taxonomy" id="2763035"/>
    <lineage>
        <taxon>Bacteria</taxon>
        <taxon>Bacillati</taxon>
        <taxon>Bacillota</taxon>
        <taxon>Clostridia</taxon>
        <taxon>Eubacteriales</taxon>
        <taxon>Clostridiaceae</taxon>
        <taxon>Clostridium</taxon>
    </lineage>
</organism>